<gene>
    <name evidence="1" type="ORF">FANTH_4303</name>
</gene>
<organism evidence="1 2">
    <name type="scientific">Fusarium anthophilum</name>
    <dbReference type="NCBI Taxonomy" id="48485"/>
    <lineage>
        <taxon>Eukaryota</taxon>
        <taxon>Fungi</taxon>
        <taxon>Dikarya</taxon>
        <taxon>Ascomycota</taxon>
        <taxon>Pezizomycotina</taxon>
        <taxon>Sordariomycetes</taxon>
        <taxon>Hypocreomycetidae</taxon>
        <taxon>Hypocreales</taxon>
        <taxon>Nectriaceae</taxon>
        <taxon>Fusarium</taxon>
        <taxon>Fusarium fujikuroi species complex</taxon>
    </lineage>
</organism>
<evidence type="ECO:0000313" key="2">
    <source>
        <dbReference type="Proteomes" id="UP000573603"/>
    </source>
</evidence>
<comment type="caution">
    <text evidence="1">The sequence shown here is derived from an EMBL/GenBank/DDBJ whole genome shotgun (WGS) entry which is preliminary data.</text>
</comment>
<dbReference type="AlphaFoldDB" id="A0A8H4ZPP2"/>
<dbReference type="EMBL" id="JABEVY010000088">
    <property type="protein sequence ID" value="KAF5250528.1"/>
    <property type="molecule type" value="Genomic_DNA"/>
</dbReference>
<protein>
    <submittedName>
        <fullName evidence="1">Uncharacterized protein</fullName>
    </submittedName>
</protein>
<proteinExistence type="predicted"/>
<dbReference type="Proteomes" id="UP000573603">
    <property type="component" value="Unassembled WGS sequence"/>
</dbReference>
<sequence>MIPISTTQHFADCLESLRRDCIRKKPTINTEQQATHENLVCWCVEGEPLSRDQVNVLTGITSGFRGFADLYSSPGGRATISEYLGGSDGERVVSFLSNGPSHVREQPGLTEAHEV</sequence>
<name>A0A8H4ZPP2_9HYPO</name>
<keyword evidence="2" id="KW-1185">Reference proteome</keyword>
<accession>A0A8H4ZPP2</accession>
<evidence type="ECO:0000313" key="1">
    <source>
        <dbReference type="EMBL" id="KAF5250528.1"/>
    </source>
</evidence>
<reference evidence="1 2" key="1">
    <citation type="journal article" date="2020" name="BMC Genomics">
        <title>Correction to: Identification and distribution of gene clusters required for synthesis of sphingolipid metabolism inhibitors in diverse species of the filamentous fungus Fusarium.</title>
        <authorList>
            <person name="Kim H.S."/>
            <person name="Lohmar J.M."/>
            <person name="Busman M."/>
            <person name="Brown D.W."/>
            <person name="Naumann T.A."/>
            <person name="Divon H.H."/>
            <person name="Lysoe E."/>
            <person name="Uhlig S."/>
            <person name="Proctor R.H."/>
        </authorList>
    </citation>
    <scope>NUCLEOTIDE SEQUENCE [LARGE SCALE GENOMIC DNA]</scope>
    <source>
        <strain evidence="1 2">NRRL 25214</strain>
    </source>
</reference>